<dbReference type="Proteomes" id="UP001164390">
    <property type="component" value="Chromosome"/>
</dbReference>
<dbReference type="EMBL" id="CP094970">
    <property type="protein sequence ID" value="UYM04876.1"/>
    <property type="molecule type" value="Genomic_DNA"/>
</dbReference>
<dbReference type="AlphaFoldDB" id="A0AA46TGH0"/>
<keyword evidence="4" id="KW-1185">Reference proteome</keyword>
<feature type="compositionally biased region" description="Low complexity" evidence="1">
    <location>
        <begin position="18"/>
        <end position="34"/>
    </location>
</feature>
<sequence length="198" mass="21914">MAFAGALAAPLLLGAPAPAAPGAAPDRVTRSTTSDPDDTRGPLDIASVTHRIAVRDRHRVDLTYTVRTYEPFRTADLQRRHRNITLELGTEAEPGASRNITVYARDGWLRADLISNATRKRIARLDVRRVGRRAVRVRGPRRLIGARRYFVVSRYENRSTAPCGMAGNVPITCGDDVPRRGWLRLDRPAWPRPSSTAG</sequence>
<accession>A0AA46TGH0</accession>
<feature type="chain" id="PRO_5041405446" evidence="2">
    <location>
        <begin position="20"/>
        <end position="198"/>
    </location>
</feature>
<name>A0AA46TGH0_9ACTN</name>
<feature type="region of interest" description="Disordered" evidence="1">
    <location>
        <begin position="18"/>
        <end position="44"/>
    </location>
</feature>
<gene>
    <name evidence="3" type="ORF">L0C25_20475</name>
</gene>
<organism evidence="3 4">
    <name type="scientific">Solicola gregarius</name>
    <dbReference type="NCBI Taxonomy" id="2908642"/>
    <lineage>
        <taxon>Bacteria</taxon>
        <taxon>Bacillati</taxon>
        <taxon>Actinomycetota</taxon>
        <taxon>Actinomycetes</taxon>
        <taxon>Propionibacteriales</taxon>
        <taxon>Nocardioidaceae</taxon>
        <taxon>Solicola</taxon>
    </lineage>
</organism>
<evidence type="ECO:0000256" key="2">
    <source>
        <dbReference type="SAM" id="SignalP"/>
    </source>
</evidence>
<feature type="signal peptide" evidence="2">
    <location>
        <begin position="1"/>
        <end position="19"/>
    </location>
</feature>
<dbReference type="RefSeq" id="WP_271633640.1">
    <property type="nucleotide sequence ID" value="NZ_CP094970.1"/>
</dbReference>
<evidence type="ECO:0000313" key="4">
    <source>
        <dbReference type="Proteomes" id="UP001164390"/>
    </source>
</evidence>
<dbReference type="KEGG" id="sgrg:L0C25_20475"/>
<proteinExistence type="predicted"/>
<evidence type="ECO:0000313" key="3">
    <source>
        <dbReference type="EMBL" id="UYM04876.1"/>
    </source>
</evidence>
<reference evidence="3" key="1">
    <citation type="submission" date="2022-01" db="EMBL/GenBank/DDBJ databases">
        <title>Nocardioidaceae gen. sp. A5X3R13.</title>
        <authorList>
            <person name="Lopez Marin M.A."/>
            <person name="Uhlik O."/>
        </authorList>
    </citation>
    <scope>NUCLEOTIDE SEQUENCE</scope>
    <source>
        <strain evidence="3">A5X3R13</strain>
    </source>
</reference>
<keyword evidence="2" id="KW-0732">Signal</keyword>
<evidence type="ECO:0000256" key="1">
    <source>
        <dbReference type="SAM" id="MobiDB-lite"/>
    </source>
</evidence>
<protein>
    <submittedName>
        <fullName evidence="3">Uncharacterized protein</fullName>
    </submittedName>
</protein>